<keyword evidence="3" id="KW-1185">Reference proteome</keyword>
<dbReference type="InterPro" id="IPR006175">
    <property type="entry name" value="YjgF/YER057c/UK114"/>
</dbReference>
<accession>A0A397T0M0</accession>
<dbReference type="FunFam" id="3.30.1330.40:FF:000001">
    <property type="entry name" value="L-PSP family endoribonuclease"/>
    <property type="match status" value="1"/>
</dbReference>
<dbReference type="InterPro" id="IPR006056">
    <property type="entry name" value="RidA"/>
</dbReference>
<reference evidence="2 3" key="1">
    <citation type="submission" date="2018-06" db="EMBL/GenBank/DDBJ databases">
        <title>Comparative genomics reveals the genomic features of Rhizophagus irregularis, R. cerebriforme, R. diaphanum and Gigaspora rosea, and their symbiotic lifestyle signature.</title>
        <authorList>
            <person name="Morin E."/>
            <person name="San Clemente H."/>
            <person name="Chen E.C.H."/>
            <person name="De La Providencia I."/>
            <person name="Hainaut M."/>
            <person name="Kuo A."/>
            <person name="Kohler A."/>
            <person name="Murat C."/>
            <person name="Tang N."/>
            <person name="Roy S."/>
            <person name="Loubradou J."/>
            <person name="Henrissat B."/>
            <person name="Grigoriev I.V."/>
            <person name="Corradi N."/>
            <person name="Roux C."/>
            <person name="Martin F.M."/>
        </authorList>
    </citation>
    <scope>NUCLEOTIDE SEQUENCE [LARGE SCALE GENOMIC DNA]</scope>
    <source>
        <strain evidence="2 3">DAOM 227022</strain>
    </source>
</reference>
<dbReference type="SUPFAM" id="SSF55298">
    <property type="entry name" value="YjgF-like"/>
    <property type="match status" value="1"/>
</dbReference>
<dbReference type="GO" id="GO:0005829">
    <property type="term" value="C:cytosol"/>
    <property type="evidence" value="ECO:0007669"/>
    <property type="project" value="TreeGrafter"/>
</dbReference>
<dbReference type="PANTHER" id="PTHR11803:SF58">
    <property type="entry name" value="PROTEIN HMF1-RELATED"/>
    <property type="match status" value="1"/>
</dbReference>
<protein>
    <submittedName>
        <fullName evidence="2">Endoribonuclease L-PSP/chorismate mutase-like protein</fullName>
    </submittedName>
</protein>
<evidence type="ECO:0000313" key="3">
    <source>
        <dbReference type="Proteomes" id="UP000265703"/>
    </source>
</evidence>
<dbReference type="OrthoDB" id="309640at2759"/>
<dbReference type="STRING" id="658196.A0A397T0M0"/>
<dbReference type="GO" id="GO:0005739">
    <property type="term" value="C:mitochondrion"/>
    <property type="evidence" value="ECO:0007669"/>
    <property type="project" value="TreeGrafter"/>
</dbReference>
<gene>
    <name evidence="2" type="ORF">C1645_767527</name>
</gene>
<evidence type="ECO:0000313" key="2">
    <source>
        <dbReference type="EMBL" id="RIA91392.1"/>
    </source>
</evidence>
<dbReference type="InterPro" id="IPR035959">
    <property type="entry name" value="RutC-like_sf"/>
</dbReference>
<dbReference type="PANTHER" id="PTHR11803">
    <property type="entry name" value="2-IMINOBUTANOATE/2-IMINOPROPANOATE DEAMINASE RIDA"/>
    <property type="match status" value="1"/>
</dbReference>
<sequence>MSANIKYVSTNNAPSPAGPYSQAVVTNGFVYVSGQIPLDPETRKIVSEDIREQTIQTLKNLGKVLEAAGCSYQNLIKTTVYIKDMNDFDVMNKAYGEVIGDARPARACVEVARLPLDVKIEVDAIASLNA</sequence>
<organism evidence="2 3">
    <name type="scientific">Glomus cerebriforme</name>
    <dbReference type="NCBI Taxonomy" id="658196"/>
    <lineage>
        <taxon>Eukaryota</taxon>
        <taxon>Fungi</taxon>
        <taxon>Fungi incertae sedis</taxon>
        <taxon>Mucoromycota</taxon>
        <taxon>Glomeromycotina</taxon>
        <taxon>Glomeromycetes</taxon>
        <taxon>Glomerales</taxon>
        <taxon>Glomeraceae</taxon>
        <taxon>Glomus</taxon>
    </lineage>
</organism>
<proteinExistence type="inferred from homology"/>
<comment type="similarity">
    <text evidence="1">Belongs to the RutC family.</text>
</comment>
<dbReference type="NCBIfam" id="TIGR00004">
    <property type="entry name" value="Rid family detoxifying hydrolase"/>
    <property type="match status" value="1"/>
</dbReference>
<evidence type="ECO:0000256" key="1">
    <source>
        <dbReference type="ARBA" id="ARBA00010552"/>
    </source>
</evidence>
<dbReference type="GO" id="GO:0019239">
    <property type="term" value="F:deaminase activity"/>
    <property type="evidence" value="ECO:0007669"/>
    <property type="project" value="TreeGrafter"/>
</dbReference>
<dbReference type="EMBL" id="QKYT01000153">
    <property type="protein sequence ID" value="RIA91392.1"/>
    <property type="molecule type" value="Genomic_DNA"/>
</dbReference>
<dbReference type="CDD" id="cd00448">
    <property type="entry name" value="YjgF_YER057c_UK114_family"/>
    <property type="match status" value="1"/>
</dbReference>
<dbReference type="AlphaFoldDB" id="A0A397T0M0"/>
<dbReference type="Pfam" id="PF01042">
    <property type="entry name" value="Ribonuc_L-PSP"/>
    <property type="match status" value="1"/>
</dbReference>
<comment type="caution">
    <text evidence="2">The sequence shown here is derived from an EMBL/GenBank/DDBJ whole genome shotgun (WGS) entry which is preliminary data.</text>
</comment>
<dbReference type="Gene3D" id="3.30.1330.40">
    <property type="entry name" value="RutC-like"/>
    <property type="match status" value="1"/>
</dbReference>
<dbReference type="Proteomes" id="UP000265703">
    <property type="component" value="Unassembled WGS sequence"/>
</dbReference>
<name>A0A397T0M0_9GLOM</name>